<dbReference type="Gene3D" id="3.40.50.300">
    <property type="entry name" value="P-loop containing nucleotide triphosphate hydrolases"/>
    <property type="match status" value="1"/>
</dbReference>
<keyword evidence="4" id="KW-0997">Cell inner membrane</keyword>
<dbReference type="InterPro" id="IPR003439">
    <property type="entry name" value="ABC_transporter-like_ATP-bd"/>
</dbReference>
<dbReference type="PANTHER" id="PTHR43394:SF1">
    <property type="entry name" value="ATP-BINDING CASSETTE SUB-FAMILY B MEMBER 10, MITOCHONDRIAL"/>
    <property type="match status" value="1"/>
</dbReference>
<dbReference type="GO" id="GO:0005886">
    <property type="term" value="C:plasma membrane"/>
    <property type="evidence" value="ECO:0007669"/>
    <property type="project" value="UniProtKB-SubCell"/>
</dbReference>
<evidence type="ECO:0000256" key="10">
    <source>
        <dbReference type="SAM" id="Phobius"/>
    </source>
</evidence>
<feature type="transmembrane region" description="Helical" evidence="10">
    <location>
        <begin position="250"/>
        <end position="274"/>
    </location>
</feature>
<dbReference type="EMBL" id="CP070496">
    <property type="protein sequence ID" value="QSB06684.1"/>
    <property type="molecule type" value="Genomic_DNA"/>
</dbReference>
<proteinExistence type="predicted"/>
<name>A0A895XMV7_9ACTN</name>
<reference evidence="13" key="1">
    <citation type="submission" date="2021-02" db="EMBL/GenBank/DDBJ databases">
        <title>Natronoglycomyces albus gen. nov., sp. nov, a haloalkaliphilic actinobacterium from a soda solonchak soil.</title>
        <authorList>
            <person name="Sorokin D.Y."/>
            <person name="Khijniak T.V."/>
            <person name="Zakharycheva A.P."/>
            <person name="Boueva O.V."/>
            <person name="Ariskina E.V."/>
            <person name="Hahnke R.L."/>
            <person name="Bunk B."/>
            <person name="Sproer C."/>
            <person name="Schumann P."/>
            <person name="Evtushenko L.I."/>
            <person name="Kublanov I.V."/>
        </authorList>
    </citation>
    <scope>NUCLEOTIDE SEQUENCE</scope>
    <source>
        <strain evidence="13">DSM 106290</strain>
    </source>
</reference>
<dbReference type="InterPro" id="IPR003593">
    <property type="entry name" value="AAA+_ATPase"/>
</dbReference>
<dbReference type="SUPFAM" id="SSF90123">
    <property type="entry name" value="ABC transporter transmembrane region"/>
    <property type="match status" value="1"/>
</dbReference>
<dbReference type="Pfam" id="PF00005">
    <property type="entry name" value="ABC_tran"/>
    <property type="match status" value="1"/>
</dbReference>
<evidence type="ECO:0000256" key="8">
    <source>
        <dbReference type="ARBA" id="ARBA00022989"/>
    </source>
</evidence>
<dbReference type="PROSITE" id="PS50893">
    <property type="entry name" value="ABC_TRANSPORTER_2"/>
    <property type="match status" value="1"/>
</dbReference>
<dbReference type="SMART" id="SM00382">
    <property type="entry name" value="AAA"/>
    <property type="match status" value="1"/>
</dbReference>
<evidence type="ECO:0000256" key="6">
    <source>
        <dbReference type="ARBA" id="ARBA00022741"/>
    </source>
</evidence>
<dbReference type="GO" id="GO:0016887">
    <property type="term" value="F:ATP hydrolysis activity"/>
    <property type="evidence" value="ECO:0007669"/>
    <property type="project" value="InterPro"/>
</dbReference>
<dbReference type="FunFam" id="3.40.50.300:FF:001001">
    <property type="entry name" value="Multidrug ABC transporter ATP-binding protein"/>
    <property type="match status" value="1"/>
</dbReference>
<protein>
    <submittedName>
        <fullName evidence="13">ABC transporter ATP-binding protein</fullName>
    </submittedName>
</protein>
<dbReference type="CDD" id="cd07346">
    <property type="entry name" value="ABC_6TM_exporters"/>
    <property type="match status" value="1"/>
</dbReference>
<dbReference type="RefSeq" id="WP_213172695.1">
    <property type="nucleotide sequence ID" value="NZ_CP070496.1"/>
</dbReference>
<comment type="subcellular location">
    <subcellularLocation>
        <location evidence="1">Cell membrane</location>
        <topology evidence="1">Multi-pass membrane protein</topology>
    </subcellularLocation>
</comment>
<feature type="domain" description="ABC transporter" evidence="11">
    <location>
        <begin position="345"/>
        <end position="579"/>
    </location>
</feature>
<feature type="transmembrane region" description="Helical" evidence="10">
    <location>
        <begin position="142"/>
        <end position="161"/>
    </location>
</feature>
<evidence type="ECO:0000256" key="5">
    <source>
        <dbReference type="ARBA" id="ARBA00022692"/>
    </source>
</evidence>
<sequence length="585" mass="62734">MIDSQLPVATTGDTWRSALRLLRRYRLALAGTISVYALAVAASLAPPWLLGHLIDGIGTATQSTVNTIAALALGFLILQALLTGLSRAWAFRLGERIVRRLRDGFIVDSLRLPTSTVERSSGDLMTRSTDDIGLLNDVVRRAAPEVVMAVVSVTIIAGALFVINPYMAAACIVAIPLIGLPVRHVLPKVRPRVLAERAALSTVAQNLASTVDNARTVEAFRLAQARQDTIHDCLGEAYRNSYRAMSLRRILFPAIDGGMAMVLVAGIIIGGVLYDAGLASLGEIATVLLLMKQMSEPVATVVIWLQVFMQGGASFSRIIGVGSAAQTAHPPAEPTPADSKKSAEVRLEDISFAYTDGNEVLTDINLRIRPGERLAIVGPSGAGKTTLGLLIAGIERPQSGRVTIGGLDITHRTPEQRRSQVLLVSQEQHLFSGTVTDNLILAKPDATEEQLREVLRTVGADEWLANLPDGLDTDIGATGTKVDPGIVQLLALARLILADPDVLILDEATSRMEPSAARELEQRLVETMSGKTIISIAHQLHTAASADRVAVIDGGRIIELGRHDDLIHAGGTYENLWRSWRAVTK</sequence>
<gene>
    <name evidence="13" type="ORF">JQS30_07260</name>
</gene>
<dbReference type="AlphaFoldDB" id="A0A895XMV7"/>
<dbReference type="Gene3D" id="1.20.1560.10">
    <property type="entry name" value="ABC transporter type 1, transmembrane domain"/>
    <property type="match status" value="1"/>
</dbReference>
<keyword evidence="7 13" id="KW-0067">ATP-binding</keyword>
<keyword evidence="14" id="KW-1185">Reference proteome</keyword>
<dbReference type="InterPro" id="IPR027417">
    <property type="entry name" value="P-loop_NTPase"/>
</dbReference>
<evidence type="ECO:0000313" key="13">
    <source>
        <dbReference type="EMBL" id="QSB06684.1"/>
    </source>
</evidence>
<evidence type="ECO:0000256" key="2">
    <source>
        <dbReference type="ARBA" id="ARBA00022448"/>
    </source>
</evidence>
<organism evidence="13 14">
    <name type="scientific">Natronoglycomyces albus</name>
    <dbReference type="NCBI Taxonomy" id="2811108"/>
    <lineage>
        <taxon>Bacteria</taxon>
        <taxon>Bacillati</taxon>
        <taxon>Actinomycetota</taxon>
        <taxon>Actinomycetes</taxon>
        <taxon>Glycomycetales</taxon>
        <taxon>Glycomycetaceae</taxon>
        <taxon>Natronoglycomyces</taxon>
    </lineage>
</organism>
<dbReference type="SUPFAM" id="SSF52540">
    <property type="entry name" value="P-loop containing nucleoside triphosphate hydrolases"/>
    <property type="match status" value="1"/>
</dbReference>
<dbReference type="GO" id="GO:0015421">
    <property type="term" value="F:ABC-type oligopeptide transporter activity"/>
    <property type="evidence" value="ECO:0007669"/>
    <property type="project" value="TreeGrafter"/>
</dbReference>
<dbReference type="Proteomes" id="UP000662939">
    <property type="component" value="Chromosome"/>
</dbReference>
<dbReference type="InterPro" id="IPR011527">
    <property type="entry name" value="ABC1_TM_dom"/>
</dbReference>
<keyword evidence="9 10" id="KW-0472">Membrane</keyword>
<keyword evidence="6" id="KW-0547">Nucleotide-binding</keyword>
<dbReference type="Pfam" id="PF00664">
    <property type="entry name" value="ABC_membrane"/>
    <property type="match status" value="1"/>
</dbReference>
<feature type="transmembrane region" description="Helical" evidence="10">
    <location>
        <begin position="167"/>
        <end position="186"/>
    </location>
</feature>
<evidence type="ECO:0000256" key="7">
    <source>
        <dbReference type="ARBA" id="ARBA00022840"/>
    </source>
</evidence>
<keyword evidence="8 10" id="KW-1133">Transmembrane helix</keyword>
<evidence type="ECO:0000256" key="1">
    <source>
        <dbReference type="ARBA" id="ARBA00004651"/>
    </source>
</evidence>
<evidence type="ECO:0000256" key="4">
    <source>
        <dbReference type="ARBA" id="ARBA00022519"/>
    </source>
</evidence>
<evidence type="ECO:0000313" key="14">
    <source>
        <dbReference type="Proteomes" id="UP000662939"/>
    </source>
</evidence>
<keyword evidence="5 10" id="KW-0812">Transmembrane</keyword>
<evidence type="ECO:0000256" key="3">
    <source>
        <dbReference type="ARBA" id="ARBA00022475"/>
    </source>
</evidence>
<dbReference type="PROSITE" id="PS50929">
    <property type="entry name" value="ABC_TM1F"/>
    <property type="match status" value="1"/>
</dbReference>
<dbReference type="GO" id="GO:0005524">
    <property type="term" value="F:ATP binding"/>
    <property type="evidence" value="ECO:0007669"/>
    <property type="project" value="UniProtKB-KW"/>
</dbReference>
<evidence type="ECO:0000259" key="12">
    <source>
        <dbReference type="PROSITE" id="PS50929"/>
    </source>
</evidence>
<feature type="domain" description="ABC transmembrane type-1" evidence="12">
    <location>
        <begin position="37"/>
        <end position="310"/>
    </location>
</feature>
<accession>A0A895XMV7</accession>
<keyword evidence="3" id="KW-1003">Cell membrane</keyword>
<feature type="transmembrane region" description="Helical" evidence="10">
    <location>
        <begin position="68"/>
        <end position="90"/>
    </location>
</feature>
<evidence type="ECO:0000256" key="9">
    <source>
        <dbReference type="ARBA" id="ARBA00023136"/>
    </source>
</evidence>
<dbReference type="InterPro" id="IPR036640">
    <property type="entry name" value="ABC1_TM_sf"/>
</dbReference>
<dbReference type="InterPro" id="IPR039421">
    <property type="entry name" value="Type_1_exporter"/>
</dbReference>
<feature type="transmembrane region" description="Helical" evidence="10">
    <location>
        <begin position="27"/>
        <end position="48"/>
    </location>
</feature>
<evidence type="ECO:0000259" key="11">
    <source>
        <dbReference type="PROSITE" id="PS50893"/>
    </source>
</evidence>
<dbReference type="PANTHER" id="PTHR43394">
    <property type="entry name" value="ATP-DEPENDENT PERMEASE MDL1, MITOCHONDRIAL"/>
    <property type="match status" value="1"/>
</dbReference>
<keyword evidence="2" id="KW-0813">Transport</keyword>
<dbReference type="KEGG" id="nav:JQS30_07260"/>